<accession>A0AAN7BSF8</accession>
<gene>
    <name evidence="3" type="ORF">QBC38DRAFT_544151</name>
</gene>
<keyword evidence="4" id="KW-1185">Reference proteome</keyword>
<keyword evidence="2" id="KW-0472">Membrane</keyword>
<evidence type="ECO:0000256" key="2">
    <source>
        <dbReference type="SAM" id="Phobius"/>
    </source>
</evidence>
<sequence>MAIRNPFYSIVPRVLNLITLALTCVIIFSGFHKGLTQLYWIRVETGDFKGPSKLDNSQFLKDIGQVSGADLVGGEATAESLGYPKWMGISLFTQCDHFADGHIECYKPSLNLAFNPDRHLRLDRSSAETGQKVRDARDSHNLSIRFISGSFVVGAFCALSAPIEAFFSPALAAITSAIGGILVLAGSIGGTVVFQKLSDAINEDLAQFNITSKTGIYPKVLGFVAAFILILACVLYTLGHRSQTRAYKKRVQAHSIGAKGPGLMSGADGQDFSYSSGTPGGGNGKGGALWNRITPGNNHKYVQVEKQGGAQGQHDATFDRDMEAPGSPTAPGMQKRIDDDWATPDQYSSGGGNTTGAAGNIPMVPLSGNKGTKDLNTAYEPYTARLG</sequence>
<evidence type="ECO:0000256" key="1">
    <source>
        <dbReference type="SAM" id="MobiDB-lite"/>
    </source>
</evidence>
<reference evidence="3" key="2">
    <citation type="submission" date="2023-05" db="EMBL/GenBank/DDBJ databases">
        <authorList>
            <consortium name="Lawrence Berkeley National Laboratory"/>
            <person name="Steindorff A."/>
            <person name="Hensen N."/>
            <person name="Bonometti L."/>
            <person name="Westerberg I."/>
            <person name="Brannstrom I.O."/>
            <person name="Guillou S."/>
            <person name="Cros-Aarteil S."/>
            <person name="Calhoun S."/>
            <person name="Haridas S."/>
            <person name="Kuo A."/>
            <person name="Mondo S."/>
            <person name="Pangilinan J."/>
            <person name="Riley R."/>
            <person name="Labutti K."/>
            <person name="Andreopoulos B."/>
            <person name="Lipzen A."/>
            <person name="Chen C."/>
            <person name="Yanf M."/>
            <person name="Daum C."/>
            <person name="Ng V."/>
            <person name="Clum A."/>
            <person name="Ohm R."/>
            <person name="Martin F."/>
            <person name="Silar P."/>
            <person name="Natvig D."/>
            <person name="Lalanne C."/>
            <person name="Gautier V."/>
            <person name="Ament-Velasquez S.L."/>
            <person name="Kruys A."/>
            <person name="Hutchinson M.I."/>
            <person name="Powell A.J."/>
            <person name="Barry K."/>
            <person name="Miller A.N."/>
            <person name="Grigoriev I.V."/>
            <person name="Debuchy R."/>
            <person name="Gladieux P."/>
            <person name="Thoren M.H."/>
            <person name="Johannesson H."/>
        </authorList>
    </citation>
    <scope>NUCLEOTIDE SEQUENCE</scope>
    <source>
        <strain evidence="3">CBS 990.96</strain>
    </source>
</reference>
<evidence type="ECO:0000313" key="3">
    <source>
        <dbReference type="EMBL" id="KAK4228577.1"/>
    </source>
</evidence>
<evidence type="ECO:0000313" key="4">
    <source>
        <dbReference type="Proteomes" id="UP001301958"/>
    </source>
</evidence>
<feature type="transmembrane region" description="Helical" evidence="2">
    <location>
        <begin position="142"/>
        <end position="163"/>
    </location>
</feature>
<feature type="region of interest" description="Disordered" evidence="1">
    <location>
        <begin position="306"/>
        <end position="387"/>
    </location>
</feature>
<feature type="transmembrane region" description="Helical" evidence="2">
    <location>
        <begin position="169"/>
        <end position="195"/>
    </location>
</feature>
<organism evidence="3 4">
    <name type="scientific">Podospora fimiseda</name>
    <dbReference type="NCBI Taxonomy" id="252190"/>
    <lineage>
        <taxon>Eukaryota</taxon>
        <taxon>Fungi</taxon>
        <taxon>Dikarya</taxon>
        <taxon>Ascomycota</taxon>
        <taxon>Pezizomycotina</taxon>
        <taxon>Sordariomycetes</taxon>
        <taxon>Sordariomycetidae</taxon>
        <taxon>Sordariales</taxon>
        <taxon>Podosporaceae</taxon>
        <taxon>Podospora</taxon>
    </lineage>
</organism>
<dbReference type="Proteomes" id="UP001301958">
    <property type="component" value="Unassembled WGS sequence"/>
</dbReference>
<reference evidence="3" key="1">
    <citation type="journal article" date="2023" name="Mol. Phylogenet. Evol.">
        <title>Genome-scale phylogeny and comparative genomics of the fungal order Sordariales.</title>
        <authorList>
            <person name="Hensen N."/>
            <person name="Bonometti L."/>
            <person name="Westerberg I."/>
            <person name="Brannstrom I.O."/>
            <person name="Guillou S."/>
            <person name="Cros-Aarteil S."/>
            <person name="Calhoun S."/>
            <person name="Haridas S."/>
            <person name="Kuo A."/>
            <person name="Mondo S."/>
            <person name="Pangilinan J."/>
            <person name="Riley R."/>
            <person name="LaButti K."/>
            <person name="Andreopoulos B."/>
            <person name="Lipzen A."/>
            <person name="Chen C."/>
            <person name="Yan M."/>
            <person name="Daum C."/>
            <person name="Ng V."/>
            <person name="Clum A."/>
            <person name="Steindorff A."/>
            <person name="Ohm R.A."/>
            <person name="Martin F."/>
            <person name="Silar P."/>
            <person name="Natvig D.O."/>
            <person name="Lalanne C."/>
            <person name="Gautier V."/>
            <person name="Ament-Velasquez S.L."/>
            <person name="Kruys A."/>
            <person name="Hutchinson M.I."/>
            <person name="Powell A.J."/>
            <person name="Barry K."/>
            <person name="Miller A.N."/>
            <person name="Grigoriev I.V."/>
            <person name="Debuchy R."/>
            <person name="Gladieux P."/>
            <person name="Hiltunen Thoren M."/>
            <person name="Johannesson H."/>
        </authorList>
    </citation>
    <scope>NUCLEOTIDE SEQUENCE</scope>
    <source>
        <strain evidence="3">CBS 990.96</strain>
    </source>
</reference>
<dbReference type="Pfam" id="PF06687">
    <property type="entry name" value="SUR7"/>
    <property type="match status" value="1"/>
</dbReference>
<feature type="transmembrane region" description="Helical" evidence="2">
    <location>
        <begin position="14"/>
        <end position="32"/>
    </location>
</feature>
<protein>
    <recommendedName>
        <fullName evidence="5">SUR7 protein</fullName>
    </recommendedName>
</protein>
<dbReference type="EMBL" id="MU865317">
    <property type="protein sequence ID" value="KAK4228577.1"/>
    <property type="molecule type" value="Genomic_DNA"/>
</dbReference>
<dbReference type="PANTHER" id="PTHR28019:SF2">
    <property type="entry name" value="CELL MEMBRANE PROTEIN YLR413W-RELATED"/>
    <property type="match status" value="1"/>
</dbReference>
<keyword evidence="2" id="KW-1133">Transmembrane helix</keyword>
<keyword evidence="2" id="KW-0812">Transmembrane</keyword>
<dbReference type="GO" id="GO:0005886">
    <property type="term" value="C:plasma membrane"/>
    <property type="evidence" value="ECO:0007669"/>
    <property type="project" value="InterPro"/>
</dbReference>
<feature type="transmembrane region" description="Helical" evidence="2">
    <location>
        <begin position="216"/>
        <end position="238"/>
    </location>
</feature>
<name>A0AAN7BSF8_9PEZI</name>
<feature type="region of interest" description="Disordered" evidence="1">
    <location>
        <begin position="260"/>
        <end position="285"/>
    </location>
</feature>
<comment type="caution">
    <text evidence="3">The sequence shown here is derived from an EMBL/GenBank/DDBJ whole genome shotgun (WGS) entry which is preliminary data.</text>
</comment>
<dbReference type="PANTHER" id="PTHR28019">
    <property type="entry name" value="CELL MEMBRANE PROTEIN YLR413W-RELATED"/>
    <property type="match status" value="1"/>
</dbReference>
<dbReference type="AlphaFoldDB" id="A0AAN7BSF8"/>
<dbReference type="GO" id="GO:0031505">
    <property type="term" value="P:fungal-type cell wall organization"/>
    <property type="evidence" value="ECO:0007669"/>
    <property type="project" value="TreeGrafter"/>
</dbReference>
<dbReference type="InterPro" id="IPR052413">
    <property type="entry name" value="SUR7_domain"/>
</dbReference>
<proteinExistence type="predicted"/>
<evidence type="ECO:0008006" key="5">
    <source>
        <dbReference type="Google" id="ProtNLM"/>
    </source>
</evidence>
<dbReference type="InterPro" id="IPR009571">
    <property type="entry name" value="SUR7/Rim9-like_fungi"/>
</dbReference>
<dbReference type="GO" id="GO:0051285">
    <property type="term" value="C:cell cortex of cell tip"/>
    <property type="evidence" value="ECO:0007669"/>
    <property type="project" value="TreeGrafter"/>
</dbReference>